<protein>
    <submittedName>
        <fullName evidence="6">Peptidase S1 domain-containing protein</fullName>
    </submittedName>
</protein>
<comment type="similarity">
    <text evidence="2">Belongs to the peptidase S1 family. CLIP subfamily.</text>
</comment>
<dbReference type="InterPro" id="IPR009003">
    <property type="entry name" value="Peptidase_S1_PA"/>
</dbReference>
<dbReference type="PANTHER" id="PTHR24256">
    <property type="entry name" value="TRYPTASE-RELATED"/>
    <property type="match status" value="1"/>
</dbReference>
<dbReference type="InterPro" id="IPR001254">
    <property type="entry name" value="Trypsin_dom"/>
</dbReference>
<dbReference type="Proteomes" id="UP001331761">
    <property type="component" value="Unassembled WGS sequence"/>
</dbReference>
<feature type="compositionally biased region" description="Acidic residues" evidence="3">
    <location>
        <begin position="56"/>
        <end position="74"/>
    </location>
</feature>
<dbReference type="AlphaFoldDB" id="A0AAN8FCZ0"/>
<evidence type="ECO:0000256" key="4">
    <source>
        <dbReference type="SAM" id="SignalP"/>
    </source>
</evidence>
<evidence type="ECO:0000256" key="2">
    <source>
        <dbReference type="ARBA" id="ARBA00024195"/>
    </source>
</evidence>
<dbReference type="PROSITE" id="PS00134">
    <property type="entry name" value="TRYPSIN_HIS"/>
    <property type="match status" value="1"/>
</dbReference>
<feature type="signal peptide" evidence="4">
    <location>
        <begin position="1"/>
        <end position="21"/>
    </location>
</feature>
<evidence type="ECO:0000259" key="5">
    <source>
        <dbReference type="PROSITE" id="PS50240"/>
    </source>
</evidence>
<dbReference type="SMART" id="SM00020">
    <property type="entry name" value="Tryp_SPc"/>
    <property type="match status" value="1"/>
</dbReference>
<keyword evidence="1" id="KW-1015">Disulfide bond</keyword>
<dbReference type="Gene3D" id="2.40.10.10">
    <property type="entry name" value="Trypsin-like serine proteases"/>
    <property type="match status" value="1"/>
</dbReference>
<evidence type="ECO:0000313" key="7">
    <source>
        <dbReference type="Proteomes" id="UP001331761"/>
    </source>
</evidence>
<reference evidence="6 7" key="1">
    <citation type="submission" date="2019-10" db="EMBL/GenBank/DDBJ databases">
        <title>Assembly and Annotation for the nematode Trichostrongylus colubriformis.</title>
        <authorList>
            <person name="Martin J."/>
        </authorList>
    </citation>
    <scope>NUCLEOTIDE SEQUENCE [LARGE SCALE GENOMIC DNA]</scope>
    <source>
        <strain evidence="6">G859</strain>
        <tissue evidence="6">Whole worm</tissue>
    </source>
</reference>
<evidence type="ECO:0000313" key="6">
    <source>
        <dbReference type="EMBL" id="KAK5969193.1"/>
    </source>
</evidence>
<dbReference type="Pfam" id="PF00089">
    <property type="entry name" value="Trypsin"/>
    <property type="match status" value="1"/>
</dbReference>
<dbReference type="PROSITE" id="PS50240">
    <property type="entry name" value="TRYPSIN_DOM"/>
    <property type="match status" value="1"/>
</dbReference>
<feature type="region of interest" description="Disordered" evidence="3">
    <location>
        <begin position="36"/>
        <end position="74"/>
    </location>
</feature>
<dbReference type="PRINTS" id="PR00722">
    <property type="entry name" value="CHYMOTRYPSIN"/>
</dbReference>
<gene>
    <name evidence="6" type="ORF">GCK32_008032</name>
</gene>
<dbReference type="GO" id="GO:0006508">
    <property type="term" value="P:proteolysis"/>
    <property type="evidence" value="ECO:0007669"/>
    <property type="project" value="InterPro"/>
</dbReference>
<dbReference type="InterPro" id="IPR051487">
    <property type="entry name" value="Ser/Thr_Proteases_Immune/Dev"/>
</dbReference>
<feature type="chain" id="PRO_5042984222" evidence="4">
    <location>
        <begin position="22"/>
        <end position="378"/>
    </location>
</feature>
<sequence>MRAVALYSHILLTLFIETSQMLYDAERCGLQGVRLRRSQPKVGDTGSKKAVRDGDDYSPEYEVESDDTIEDENDPMQHTVMGGESVSMGELPWTVLIHLFNGTADDKSRFQVTCSGTLVTRRHIMTAAHCFQRSGDDICKMTDMINLDTVVKYGEIMVGGVCQMMNETLTCTKKDVGQIFKIKRAQYDNYFKAGCDNTEDIALLELEKEIPDGISHICLPHLHNIDNLDIWSKKYLAAGWGADPSKNFDSTPRLYKINLGERLTNDECLKKVSSKGMDTFCTLDTVDKNVCVGDSGSGIIAEYRDKYYLFGLLSTGTSCGDILKKKPELLSAEIHTDIAFYTAAIDSFIDMKVENRESAWKKNNPIHSELNFNELERI</sequence>
<comment type="caution">
    <text evidence="6">The sequence shown here is derived from an EMBL/GenBank/DDBJ whole genome shotgun (WGS) entry which is preliminary data.</text>
</comment>
<dbReference type="InterPro" id="IPR001314">
    <property type="entry name" value="Peptidase_S1A"/>
</dbReference>
<dbReference type="InterPro" id="IPR018114">
    <property type="entry name" value="TRYPSIN_HIS"/>
</dbReference>
<feature type="domain" description="Peptidase S1" evidence="5">
    <location>
        <begin position="80"/>
        <end position="350"/>
    </location>
</feature>
<dbReference type="InterPro" id="IPR043504">
    <property type="entry name" value="Peptidase_S1_PA_chymotrypsin"/>
</dbReference>
<organism evidence="6 7">
    <name type="scientific">Trichostrongylus colubriformis</name>
    <name type="common">Black scour worm</name>
    <dbReference type="NCBI Taxonomy" id="6319"/>
    <lineage>
        <taxon>Eukaryota</taxon>
        <taxon>Metazoa</taxon>
        <taxon>Ecdysozoa</taxon>
        <taxon>Nematoda</taxon>
        <taxon>Chromadorea</taxon>
        <taxon>Rhabditida</taxon>
        <taxon>Rhabditina</taxon>
        <taxon>Rhabditomorpha</taxon>
        <taxon>Strongyloidea</taxon>
        <taxon>Trichostrongylidae</taxon>
        <taxon>Trichostrongylus</taxon>
    </lineage>
</organism>
<dbReference type="GO" id="GO:0004252">
    <property type="term" value="F:serine-type endopeptidase activity"/>
    <property type="evidence" value="ECO:0007669"/>
    <property type="project" value="InterPro"/>
</dbReference>
<evidence type="ECO:0000256" key="3">
    <source>
        <dbReference type="SAM" id="MobiDB-lite"/>
    </source>
</evidence>
<proteinExistence type="inferred from homology"/>
<keyword evidence="7" id="KW-1185">Reference proteome</keyword>
<feature type="compositionally biased region" description="Basic and acidic residues" evidence="3">
    <location>
        <begin position="46"/>
        <end position="55"/>
    </location>
</feature>
<accession>A0AAN8FCZ0</accession>
<dbReference type="SUPFAM" id="SSF50494">
    <property type="entry name" value="Trypsin-like serine proteases"/>
    <property type="match status" value="1"/>
</dbReference>
<name>A0AAN8FCZ0_TRICO</name>
<keyword evidence="4" id="KW-0732">Signal</keyword>
<evidence type="ECO:0000256" key="1">
    <source>
        <dbReference type="ARBA" id="ARBA00023157"/>
    </source>
</evidence>
<dbReference type="EMBL" id="WIXE01020464">
    <property type="protein sequence ID" value="KAK5969193.1"/>
    <property type="molecule type" value="Genomic_DNA"/>
</dbReference>